<keyword evidence="4" id="KW-0694">RNA-binding</keyword>
<evidence type="ECO:0000256" key="2">
    <source>
        <dbReference type="ARBA" id="ARBA00022741"/>
    </source>
</evidence>
<keyword evidence="6" id="KW-0733">Signal recognition particle</keyword>
<dbReference type="InterPro" id="IPR004780">
    <property type="entry name" value="SRP"/>
</dbReference>
<dbReference type="InterPro" id="IPR000897">
    <property type="entry name" value="SRP54_GTPase_dom"/>
</dbReference>
<dbReference type="NCBIfam" id="TIGR00959">
    <property type="entry name" value="ffh"/>
    <property type="match status" value="1"/>
</dbReference>
<dbReference type="SMART" id="SM00963">
    <property type="entry name" value="SRP54_N"/>
    <property type="match status" value="1"/>
</dbReference>
<dbReference type="Gene3D" id="1.10.260.30">
    <property type="entry name" value="Signal recognition particle, SRP54 subunit, M-domain"/>
    <property type="match status" value="1"/>
</dbReference>
<keyword evidence="3" id="KW-0378">Hydrolase</keyword>
<dbReference type="SMART" id="SM00962">
    <property type="entry name" value="SRP54"/>
    <property type="match status" value="1"/>
</dbReference>
<dbReference type="FunFam" id="3.40.50.300:FF:000022">
    <property type="entry name" value="Signal recognition particle 54 kDa subunit"/>
    <property type="match status" value="1"/>
</dbReference>
<dbReference type="InterPro" id="IPR004125">
    <property type="entry name" value="Signal_recog_particle_SRP54_M"/>
</dbReference>
<dbReference type="Pfam" id="PF00448">
    <property type="entry name" value="SRP54"/>
    <property type="match status" value="1"/>
</dbReference>
<evidence type="ECO:0000256" key="5">
    <source>
        <dbReference type="ARBA" id="ARBA00023134"/>
    </source>
</evidence>
<dbReference type="InterPro" id="IPR027417">
    <property type="entry name" value="P-loop_NTPase"/>
</dbReference>
<dbReference type="PANTHER" id="PTHR11564:SF5">
    <property type="entry name" value="SIGNAL RECOGNITION PARTICLE SUBUNIT SRP54"/>
    <property type="match status" value="1"/>
</dbReference>
<dbReference type="Gene3D" id="3.40.50.300">
    <property type="entry name" value="P-loop containing nucleotide triphosphate hydrolases"/>
    <property type="match status" value="1"/>
</dbReference>
<keyword evidence="7" id="KW-0687">Ribonucleoprotein</keyword>
<dbReference type="Gene3D" id="1.20.120.140">
    <property type="entry name" value="Signal recognition particle SRP54, nucleotide-binding domain"/>
    <property type="match status" value="1"/>
</dbReference>
<dbReference type="EMBL" id="UOFL01000238">
    <property type="protein sequence ID" value="VAW82154.1"/>
    <property type="molecule type" value="Genomic_DNA"/>
</dbReference>
<dbReference type="InterPro" id="IPR036891">
    <property type="entry name" value="Signal_recog_part_SRP54_M_sf"/>
</dbReference>
<dbReference type="SMART" id="SM00382">
    <property type="entry name" value="AAA"/>
    <property type="match status" value="1"/>
</dbReference>
<keyword evidence="5" id="KW-0342">GTP-binding</keyword>
<evidence type="ECO:0000256" key="1">
    <source>
        <dbReference type="ARBA" id="ARBA00005450"/>
    </source>
</evidence>
<accession>A0A3B0ZLC9</accession>
<evidence type="ECO:0000256" key="4">
    <source>
        <dbReference type="ARBA" id="ARBA00022884"/>
    </source>
</evidence>
<dbReference type="SUPFAM" id="SSF52540">
    <property type="entry name" value="P-loop containing nucleoside triphosphate hydrolases"/>
    <property type="match status" value="1"/>
</dbReference>
<comment type="similarity">
    <text evidence="1">Belongs to the GTP-binding SRP family. SRP54 subfamily.</text>
</comment>
<name>A0A3B0ZLC9_9ZZZZ</name>
<dbReference type="Pfam" id="PF02978">
    <property type="entry name" value="SRP_SPB"/>
    <property type="match status" value="1"/>
</dbReference>
<dbReference type="EC" id="3.6.5.4" evidence="8"/>
<dbReference type="CDD" id="cd18539">
    <property type="entry name" value="SRP_G"/>
    <property type="match status" value="1"/>
</dbReference>
<dbReference type="GO" id="GO:0003924">
    <property type="term" value="F:GTPase activity"/>
    <property type="evidence" value="ECO:0007669"/>
    <property type="project" value="InterPro"/>
</dbReference>
<protein>
    <recommendedName>
        <fullName evidence="8">signal-recognition-particle GTPase</fullName>
        <ecNumber evidence="8">3.6.5.4</ecNumber>
    </recommendedName>
</protein>
<dbReference type="AlphaFoldDB" id="A0A3B0ZLC9"/>
<evidence type="ECO:0000259" key="9">
    <source>
        <dbReference type="PROSITE" id="PS00300"/>
    </source>
</evidence>
<feature type="domain" description="SRP54-type proteins GTP-binding" evidence="9">
    <location>
        <begin position="268"/>
        <end position="281"/>
    </location>
</feature>
<dbReference type="InterPro" id="IPR013822">
    <property type="entry name" value="Signal_recog_particl_SRP54_hlx"/>
</dbReference>
<dbReference type="PROSITE" id="PS00300">
    <property type="entry name" value="SRP54"/>
    <property type="match status" value="1"/>
</dbReference>
<dbReference type="GO" id="GO:0006614">
    <property type="term" value="P:SRP-dependent cotranslational protein targeting to membrane"/>
    <property type="evidence" value="ECO:0007669"/>
    <property type="project" value="InterPro"/>
</dbReference>
<organism evidence="10">
    <name type="scientific">hydrothermal vent metagenome</name>
    <dbReference type="NCBI Taxonomy" id="652676"/>
    <lineage>
        <taxon>unclassified sequences</taxon>
        <taxon>metagenomes</taxon>
        <taxon>ecological metagenomes</taxon>
    </lineage>
</organism>
<keyword evidence="2" id="KW-0547">Nucleotide-binding</keyword>
<dbReference type="PANTHER" id="PTHR11564">
    <property type="entry name" value="SIGNAL RECOGNITION PARTICLE 54K PROTEIN SRP54"/>
    <property type="match status" value="1"/>
</dbReference>
<evidence type="ECO:0000256" key="6">
    <source>
        <dbReference type="ARBA" id="ARBA00023135"/>
    </source>
</evidence>
<proteinExistence type="inferred from homology"/>
<sequence>MFNNLSERFGSIVKKLSGQARLTDDNIKETMREVRMALLEADVALPVVKEFIEQVKAKAVGTEVIKSVSPGQALVKVVNDELVHLMGNEAEGLNLNVQPPAVILLAGLQGAGKTTTVGKLAAYLKEQKKSSLVVSCDIYRPAAIEQLKTLAKQVDVEFFPSEVKQDPVKIAKNAIAHAKKSHLDVVIVDTAGRLHIDEEMMQEIQKIHSAITPAETLFVVDSMTGQDAANTAKAFNDTLPLTGVVLTKTDGDARGGAALSVRQITGKPIKFMGVGEKLDALELFHPDRVASRILGMGDVLTLVEDAQKNVDQAKAQKLAQKMKKGKSFNLEDFREQMEQMSSMGSVSSLIDKIPGMSGMSQAAKSQIDDSQIKRTIAIINSMTFKERQFPALIKGSRKKRIAAGSGVQVQDVNKLMKQFMQMQKMMKKVSKGGMKGMMRAMQGKMPGGGQGGPGGMPF</sequence>
<evidence type="ECO:0000256" key="3">
    <source>
        <dbReference type="ARBA" id="ARBA00022801"/>
    </source>
</evidence>
<dbReference type="GO" id="GO:0005525">
    <property type="term" value="F:GTP binding"/>
    <property type="evidence" value="ECO:0007669"/>
    <property type="project" value="UniProtKB-KW"/>
</dbReference>
<dbReference type="SUPFAM" id="SSF47446">
    <property type="entry name" value="Signal peptide-binding domain"/>
    <property type="match status" value="1"/>
</dbReference>
<dbReference type="GO" id="GO:0008312">
    <property type="term" value="F:7S RNA binding"/>
    <property type="evidence" value="ECO:0007669"/>
    <property type="project" value="InterPro"/>
</dbReference>
<dbReference type="InterPro" id="IPR022941">
    <property type="entry name" value="SRP54"/>
</dbReference>
<evidence type="ECO:0000313" key="10">
    <source>
        <dbReference type="EMBL" id="VAW82154.1"/>
    </source>
</evidence>
<dbReference type="InterPro" id="IPR003593">
    <property type="entry name" value="AAA+_ATPase"/>
</dbReference>
<evidence type="ECO:0000256" key="7">
    <source>
        <dbReference type="ARBA" id="ARBA00023274"/>
    </source>
</evidence>
<dbReference type="HAMAP" id="MF_00306">
    <property type="entry name" value="SRP54"/>
    <property type="match status" value="1"/>
</dbReference>
<dbReference type="GO" id="GO:0005786">
    <property type="term" value="C:signal recognition particle, endoplasmic reticulum targeting"/>
    <property type="evidence" value="ECO:0007669"/>
    <property type="project" value="UniProtKB-KW"/>
</dbReference>
<dbReference type="Pfam" id="PF02881">
    <property type="entry name" value="SRP54_N"/>
    <property type="match status" value="1"/>
</dbReference>
<evidence type="ECO:0000256" key="8">
    <source>
        <dbReference type="ARBA" id="ARBA00035672"/>
    </source>
</evidence>
<reference evidence="10" key="1">
    <citation type="submission" date="2018-06" db="EMBL/GenBank/DDBJ databases">
        <authorList>
            <person name="Zhirakovskaya E."/>
        </authorList>
    </citation>
    <scope>NUCLEOTIDE SEQUENCE</scope>
</reference>
<gene>
    <name evidence="10" type="ORF">MNBD_GAMMA12-1007</name>
</gene>
<dbReference type="InterPro" id="IPR042101">
    <property type="entry name" value="SRP54_N_sf"/>
</dbReference>